<dbReference type="Proteomes" id="UP000749646">
    <property type="component" value="Unassembled WGS sequence"/>
</dbReference>
<evidence type="ECO:0000313" key="2">
    <source>
        <dbReference type="EMBL" id="KAF9994152.1"/>
    </source>
</evidence>
<feature type="non-terminal residue" evidence="2">
    <location>
        <position position="59"/>
    </location>
</feature>
<accession>A0A9P6SRP1</accession>
<reference evidence="2" key="1">
    <citation type="journal article" date="2020" name="Fungal Divers.">
        <title>Resolving the Mortierellaceae phylogeny through synthesis of multi-gene phylogenetics and phylogenomics.</title>
        <authorList>
            <person name="Vandepol N."/>
            <person name="Liber J."/>
            <person name="Desiro A."/>
            <person name="Na H."/>
            <person name="Kennedy M."/>
            <person name="Barry K."/>
            <person name="Grigoriev I.V."/>
            <person name="Miller A.N."/>
            <person name="O'Donnell K."/>
            <person name="Stajich J.E."/>
            <person name="Bonito G."/>
        </authorList>
    </citation>
    <scope>NUCLEOTIDE SEQUENCE</scope>
    <source>
        <strain evidence="2">MES-2147</strain>
    </source>
</reference>
<dbReference type="EMBL" id="JAAAHW010001647">
    <property type="protein sequence ID" value="KAF9994152.1"/>
    <property type="molecule type" value="Genomic_DNA"/>
</dbReference>
<evidence type="ECO:0000256" key="1">
    <source>
        <dbReference type="SAM" id="MobiDB-lite"/>
    </source>
</evidence>
<feature type="region of interest" description="Disordered" evidence="1">
    <location>
        <begin position="1"/>
        <end position="35"/>
    </location>
</feature>
<feature type="compositionally biased region" description="Polar residues" evidence="1">
    <location>
        <begin position="25"/>
        <end position="35"/>
    </location>
</feature>
<name>A0A9P6SRP1_9FUNG</name>
<dbReference type="AlphaFoldDB" id="A0A9P6SRP1"/>
<dbReference type="OrthoDB" id="2433061at2759"/>
<proteinExistence type="predicted"/>
<gene>
    <name evidence="2" type="ORF">BGZ65_010246</name>
</gene>
<protein>
    <submittedName>
        <fullName evidence="2">Uncharacterized protein</fullName>
    </submittedName>
</protein>
<sequence>MGLFKSPKSKSASATSPSATPRSSMQDQRPASANKMTLEQVLEILLHKTMTEAASGPYI</sequence>
<feature type="compositionally biased region" description="Low complexity" evidence="1">
    <location>
        <begin position="1"/>
        <end position="24"/>
    </location>
</feature>
<organism evidence="2 3">
    <name type="scientific">Modicella reniformis</name>
    <dbReference type="NCBI Taxonomy" id="1440133"/>
    <lineage>
        <taxon>Eukaryota</taxon>
        <taxon>Fungi</taxon>
        <taxon>Fungi incertae sedis</taxon>
        <taxon>Mucoromycota</taxon>
        <taxon>Mortierellomycotina</taxon>
        <taxon>Mortierellomycetes</taxon>
        <taxon>Mortierellales</taxon>
        <taxon>Mortierellaceae</taxon>
        <taxon>Modicella</taxon>
    </lineage>
</organism>
<comment type="caution">
    <text evidence="2">The sequence shown here is derived from an EMBL/GenBank/DDBJ whole genome shotgun (WGS) entry which is preliminary data.</text>
</comment>
<keyword evidence="3" id="KW-1185">Reference proteome</keyword>
<evidence type="ECO:0000313" key="3">
    <source>
        <dbReference type="Proteomes" id="UP000749646"/>
    </source>
</evidence>